<proteinExistence type="predicted"/>
<evidence type="ECO:0000313" key="1">
    <source>
        <dbReference type="EMBL" id="SVC90917.1"/>
    </source>
</evidence>
<dbReference type="SUPFAM" id="SSF52768">
    <property type="entry name" value="Arginase/deacetylase"/>
    <property type="match status" value="1"/>
</dbReference>
<reference evidence="1" key="1">
    <citation type="submission" date="2018-05" db="EMBL/GenBank/DDBJ databases">
        <authorList>
            <person name="Lanie J.A."/>
            <person name="Ng W.-L."/>
            <person name="Kazmierczak K.M."/>
            <person name="Andrzejewski T.M."/>
            <person name="Davidsen T.M."/>
            <person name="Wayne K.J."/>
            <person name="Tettelin H."/>
            <person name="Glass J.I."/>
            <person name="Rusch D."/>
            <person name="Podicherti R."/>
            <person name="Tsui H.-C.T."/>
            <person name="Winkler M.E."/>
        </authorList>
    </citation>
    <scope>NUCLEOTIDE SEQUENCE</scope>
</reference>
<accession>A0A382R106</accession>
<gene>
    <name evidence="1" type="ORF">METZ01_LOCUS343771</name>
</gene>
<dbReference type="AlphaFoldDB" id="A0A382R106"/>
<name>A0A382R106_9ZZZZ</name>
<protein>
    <submittedName>
        <fullName evidence="1">Uncharacterized protein</fullName>
    </submittedName>
</protein>
<sequence length="70" mass="8180">MGKYSRLIQLLRNEGLATAQTLNKPAMPPRWWLELVHDSDYVDRILTQTADDNVMRRIRLPLSFQLADRA</sequence>
<dbReference type="InterPro" id="IPR023696">
    <property type="entry name" value="Ureohydrolase_dom_sf"/>
</dbReference>
<organism evidence="1">
    <name type="scientific">marine metagenome</name>
    <dbReference type="NCBI Taxonomy" id="408172"/>
    <lineage>
        <taxon>unclassified sequences</taxon>
        <taxon>metagenomes</taxon>
        <taxon>ecological metagenomes</taxon>
    </lineage>
</organism>
<dbReference type="EMBL" id="UINC01118051">
    <property type="protein sequence ID" value="SVC90917.1"/>
    <property type="molecule type" value="Genomic_DNA"/>
</dbReference>